<reference evidence="5 6" key="1">
    <citation type="journal article" date="2010" name="Proc. Natl. Acad. Sci. U.S.A.">
        <title>Insights into evolution of multicellular fungi from the assembled chromosomes of the mushroom Coprinopsis cinerea (Coprinus cinereus).</title>
        <authorList>
            <person name="Stajich J.E."/>
            <person name="Wilke S.K."/>
            <person name="Ahren D."/>
            <person name="Au C.H."/>
            <person name="Birren B.W."/>
            <person name="Borodovsky M."/>
            <person name="Burns C."/>
            <person name="Canback B."/>
            <person name="Casselton L.A."/>
            <person name="Cheng C.K."/>
            <person name="Deng J."/>
            <person name="Dietrich F.S."/>
            <person name="Fargo D.C."/>
            <person name="Farman M.L."/>
            <person name="Gathman A.C."/>
            <person name="Goldberg J."/>
            <person name="Guigo R."/>
            <person name="Hoegger P.J."/>
            <person name="Hooker J.B."/>
            <person name="Huggins A."/>
            <person name="James T.Y."/>
            <person name="Kamada T."/>
            <person name="Kilaru S."/>
            <person name="Kodira C."/>
            <person name="Kues U."/>
            <person name="Kupfer D."/>
            <person name="Kwan H.S."/>
            <person name="Lomsadze A."/>
            <person name="Li W."/>
            <person name="Lilly W.W."/>
            <person name="Ma L.J."/>
            <person name="Mackey A.J."/>
            <person name="Manning G."/>
            <person name="Martin F."/>
            <person name="Muraguchi H."/>
            <person name="Natvig D.O."/>
            <person name="Palmerini H."/>
            <person name="Ramesh M.A."/>
            <person name="Rehmeyer C.J."/>
            <person name="Roe B.A."/>
            <person name="Shenoy N."/>
            <person name="Stanke M."/>
            <person name="Ter-Hovhannisyan V."/>
            <person name="Tunlid A."/>
            <person name="Velagapudi R."/>
            <person name="Vision T.J."/>
            <person name="Zeng Q."/>
            <person name="Zolan M.E."/>
            <person name="Pukkila P.J."/>
        </authorList>
    </citation>
    <scope>NUCLEOTIDE SEQUENCE [LARGE SCALE GENOMIC DNA]</scope>
    <source>
        <strain evidence="6">Okayama-7 / 130 / ATCC MYA-4618 / FGSC 9003</strain>
    </source>
</reference>
<dbReference type="OMA" id="RLAKSWY"/>
<dbReference type="SUPFAM" id="SSF48208">
    <property type="entry name" value="Six-hairpin glycosidases"/>
    <property type="match status" value="1"/>
</dbReference>
<protein>
    <submittedName>
        <fullName evidence="5">Glucuronyl hydrolase</fullName>
    </submittedName>
</protein>
<dbReference type="PANTHER" id="PTHR36845:SF1">
    <property type="entry name" value="HYDROLASE, PUTATIVE (AFU_ORTHOLOGUE AFUA_7G05090)-RELATED"/>
    <property type="match status" value="1"/>
</dbReference>
<dbReference type="GO" id="GO:0000272">
    <property type="term" value="P:polysaccharide catabolic process"/>
    <property type="evidence" value="ECO:0007669"/>
    <property type="project" value="TreeGrafter"/>
</dbReference>
<evidence type="ECO:0000256" key="4">
    <source>
        <dbReference type="SAM" id="SignalP"/>
    </source>
</evidence>
<dbReference type="GO" id="GO:0052757">
    <property type="term" value="F:chondroitin hydrolase activity"/>
    <property type="evidence" value="ECO:0007669"/>
    <property type="project" value="TreeGrafter"/>
</dbReference>
<dbReference type="InterPro" id="IPR012341">
    <property type="entry name" value="6hp_glycosidase-like_sf"/>
</dbReference>
<evidence type="ECO:0000256" key="1">
    <source>
        <dbReference type="ARBA" id="ARBA00022801"/>
    </source>
</evidence>
<evidence type="ECO:0000256" key="3">
    <source>
        <dbReference type="SAM" id="MobiDB-lite"/>
    </source>
</evidence>
<dbReference type="VEuPathDB" id="FungiDB:CC1G_11511"/>
<dbReference type="RefSeq" id="XP_001833726.1">
    <property type="nucleotide sequence ID" value="XM_001833674.1"/>
</dbReference>
<dbReference type="Pfam" id="PF07470">
    <property type="entry name" value="Glyco_hydro_88"/>
    <property type="match status" value="1"/>
</dbReference>
<sequence length="456" mass="50142">MLASTTILLAALLLPAQLTVAQIPPELFSPLGPQKVLAAERARPNQRWPQWTNANGQWVWFDAGAWTSGFFPATHYALNSRRILCGANAANGLNIADWRALGINASRGLPLDARSVGHDVGFISFPFVEELALNPNDQTAIRSINSLANALAQRFNDRVGCTRSWDTSDPNQFTVIIDNMMNLELLFHSARLTGNQRLRDIAIRHADTTMRHHIRPDGGTWHVVDYDARTGGVIRKRTAQGYSDSSTWTRGQSWGIYGFANMHRLTGEVRYLDTARRMANYFLSRLPADGFVPWDFDAPTTPTRLADSSASALVANALLLLARQDPANAQHWRDNAIRILAAVTRLAWRPNWQSLLSNGTVHRPQNNYNTGTVYGDYYYILAGNELIASGLAACPRSADAFVAVPNTSNETTSDSSDSVDPEPVKDDDTNSALAFNMDSLLGGLLAVAGLSLYTLF</sequence>
<accession>A8NHB2</accession>
<comment type="caution">
    <text evidence="5">The sequence shown here is derived from an EMBL/GenBank/DDBJ whole genome shotgun (WGS) entry which is preliminary data.</text>
</comment>
<proteinExistence type="inferred from homology"/>
<evidence type="ECO:0000313" key="5">
    <source>
        <dbReference type="EMBL" id="EAU88088.1"/>
    </source>
</evidence>
<feature type="region of interest" description="Disordered" evidence="3">
    <location>
        <begin position="406"/>
        <end position="427"/>
    </location>
</feature>
<dbReference type="AlphaFoldDB" id="A8NHB2"/>
<dbReference type="EMBL" id="AACS02000002">
    <property type="protein sequence ID" value="EAU88088.1"/>
    <property type="molecule type" value="Genomic_DNA"/>
</dbReference>
<dbReference type="KEGG" id="cci:CC1G_11511"/>
<feature type="compositionally biased region" description="Low complexity" evidence="3">
    <location>
        <begin position="406"/>
        <end position="418"/>
    </location>
</feature>
<feature type="signal peptide" evidence="4">
    <location>
        <begin position="1"/>
        <end position="21"/>
    </location>
</feature>
<keyword evidence="1 5" id="KW-0378">Hydrolase</keyword>
<feature type="chain" id="PRO_5002727190" evidence="4">
    <location>
        <begin position="22"/>
        <end position="456"/>
    </location>
</feature>
<evidence type="ECO:0000313" key="6">
    <source>
        <dbReference type="Proteomes" id="UP000001861"/>
    </source>
</evidence>
<dbReference type="Gene3D" id="1.50.10.10">
    <property type="match status" value="1"/>
</dbReference>
<dbReference type="OrthoDB" id="2317065at2759"/>
<dbReference type="InterPro" id="IPR008928">
    <property type="entry name" value="6-hairpin_glycosidase_sf"/>
</dbReference>
<dbReference type="GeneID" id="6010226"/>
<dbReference type="InterPro" id="IPR052369">
    <property type="entry name" value="UG_Glycosaminoglycan_Hydrolase"/>
</dbReference>
<dbReference type="Proteomes" id="UP000001861">
    <property type="component" value="Unassembled WGS sequence"/>
</dbReference>
<gene>
    <name evidence="5" type="ORF">CC1G_11511</name>
</gene>
<evidence type="ECO:0000256" key="2">
    <source>
        <dbReference type="ARBA" id="ARBA00038358"/>
    </source>
</evidence>
<keyword evidence="6" id="KW-1185">Reference proteome</keyword>
<keyword evidence="4" id="KW-0732">Signal</keyword>
<name>A8NHB2_COPC7</name>
<dbReference type="InterPro" id="IPR010905">
    <property type="entry name" value="Glyco_hydro_88"/>
</dbReference>
<dbReference type="eggNOG" id="ENOG502S3MN">
    <property type="taxonomic scope" value="Eukaryota"/>
</dbReference>
<comment type="similarity">
    <text evidence="2">Belongs to the glycosyl hydrolase 88 family.</text>
</comment>
<dbReference type="PANTHER" id="PTHR36845">
    <property type="entry name" value="HYDROLASE, PUTATIVE (AFU_ORTHOLOGUE AFUA_7G05090)-RELATED"/>
    <property type="match status" value="1"/>
</dbReference>
<dbReference type="InParanoid" id="A8NHB2"/>
<organism evidence="5 6">
    <name type="scientific">Coprinopsis cinerea (strain Okayama-7 / 130 / ATCC MYA-4618 / FGSC 9003)</name>
    <name type="common">Inky cap fungus</name>
    <name type="synonym">Hormographiella aspergillata</name>
    <dbReference type="NCBI Taxonomy" id="240176"/>
    <lineage>
        <taxon>Eukaryota</taxon>
        <taxon>Fungi</taxon>
        <taxon>Dikarya</taxon>
        <taxon>Basidiomycota</taxon>
        <taxon>Agaricomycotina</taxon>
        <taxon>Agaricomycetes</taxon>
        <taxon>Agaricomycetidae</taxon>
        <taxon>Agaricales</taxon>
        <taxon>Agaricineae</taxon>
        <taxon>Psathyrellaceae</taxon>
        <taxon>Coprinopsis</taxon>
    </lineage>
</organism>